<evidence type="ECO:0000256" key="1">
    <source>
        <dbReference type="SAM" id="MobiDB-lite"/>
    </source>
</evidence>
<organism evidence="2 3">
    <name type="scientific">Acer saccharum</name>
    <name type="common">Sugar maple</name>
    <dbReference type="NCBI Taxonomy" id="4024"/>
    <lineage>
        <taxon>Eukaryota</taxon>
        <taxon>Viridiplantae</taxon>
        <taxon>Streptophyta</taxon>
        <taxon>Embryophyta</taxon>
        <taxon>Tracheophyta</taxon>
        <taxon>Spermatophyta</taxon>
        <taxon>Magnoliopsida</taxon>
        <taxon>eudicotyledons</taxon>
        <taxon>Gunneridae</taxon>
        <taxon>Pentapetalae</taxon>
        <taxon>rosids</taxon>
        <taxon>malvids</taxon>
        <taxon>Sapindales</taxon>
        <taxon>Sapindaceae</taxon>
        <taxon>Hippocastanoideae</taxon>
        <taxon>Acereae</taxon>
        <taxon>Acer</taxon>
    </lineage>
</organism>
<accession>A0AA39RV92</accession>
<dbReference type="AlphaFoldDB" id="A0AA39RV92"/>
<name>A0AA39RV92_ACESA</name>
<reference evidence="2" key="2">
    <citation type="submission" date="2023-06" db="EMBL/GenBank/DDBJ databases">
        <authorList>
            <person name="Swenson N.G."/>
            <person name="Wegrzyn J.L."/>
            <person name="Mcevoy S.L."/>
        </authorList>
    </citation>
    <scope>NUCLEOTIDE SEQUENCE</scope>
    <source>
        <strain evidence="2">NS2018</strain>
        <tissue evidence="2">Leaf</tissue>
    </source>
</reference>
<gene>
    <name evidence="2" type="ORF">LWI29_009029</name>
</gene>
<sequence>MQSMEIQPSMETVGLAGELGVGEALTGDSVDERGGGARAKERDSEFCDGESLRKRSTKVSESGARKSPKVEHESLRKRSTKVSERGARKSPKVEHESLQKRSTKVSELERETKLIEAPPNERVTHSEYYLPDNICGQAGQLLWIDYSLKVNQTTEAIIRGRN</sequence>
<feature type="compositionally biased region" description="Basic and acidic residues" evidence="1">
    <location>
        <begin position="30"/>
        <end position="53"/>
    </location>
</feature>
<proteinExistence type="predicted"/>
<dbReference type="Proteomes" id="UP001168877">
    <property type="component" value="Unassembled WGS sequence"/>
</dbReference>
<feature type="compositionally biased region" description="Basic and acidic residues" evidence="1">
    <location>
        <begin position="68"/>
        <end position="114"/>
    </location>
</feature>
<evidence type="ECO:0000313" key="3">
    <source>
        <dbReference type="Proteomes" id="UP001168877"/>
    </source>
</evidence>
<feature type="region of interest" description="Disordered" evidence="1">
    <location>
        <begin position="1"/>
        <end position="117"/>
    </location>
</feature>
<protein>
    <submittedName>
        <fullName evidence="2">Uncharacterized protein</fullName>
    </submittedName>
</protein>
<comment type="caution">
    <text evidence="2">The sequence shown here is derived from an EMBL/GenBank/DDBJ whole genome shotgun (WGS) entry which is preliminary data.</text>
</comment>
<reference evidence="2" key="1">
    <citation type="journal article" date="2022" name="Plant J.">
        <title>Strategies of tolerance reflected in two North American maple genomes.</title>
        <authorList>
            <person name="McEvoy S.L."/>
            <person name="Sezen U.U."/>
            <person name="Trouern-Trend A."/>
            <person name="McMahon S.M."/>
            <person name="Schaberg P.G."/>
            <person name="Yang J."/>
            <person name="Wegrzyn J.L."/>
            <person name="Swenson N.G."/>
        </authorList>
    </citation>
    <scope>NUCLEOTIDE SEQUENCE</scope>
    <source>
        <strain evidence="2">NS2018</strain>
    </source>
</reference>
<evidence type="ECO:0000313" key="2">
    <source>
        <dbReference type="EMBL" id="KAK0581031.1"/>
    </source>
</evidence>
<feature type="compositionally biased region" description="Low complexity" evidence="1">
    <location>
        <begin position="11"/>
        <end position="27"/>
    </location>
</feature>
<dbReference type="EMBL" id="JAUESC010000384">
    <property type="protein sequence ID" value="KAK0581031.1"/>
    <property type="molecule type" value="Genomic_DNA"/>
</dbReference>
<keyword evidence="3" id="KW-1185">Reference proteome</keyword>
<feature type="compositionally biased region" description="Polar residues" evidence="1">
    <location>
        <begin position="1"/>
        <end position="10"/>
    </location>
</feature>